<feature type="non-terminal residue" evidence="10">
    <location>
        <position position="197"/>
    </location>
</feature>
<evidence type="ECO:0000256" key="1">
    <source>
        <dbReference type="ARBA" id="ARBA00000493"/>
    </source>
</evidence>
<organism evidence="10 11">
    <name type="scientific">Mytilus galloprovincialis</name>
    <name type="common">Mediterranean mussel</name>
    <dbReference type="NCBI Taxonomy" id="29158"/>
    <lineage>
        <taxon>Eukaryota</taxon>
        <taxon>Metazoa</taxon>
        <taxon>Spiralia</taxon>
        <taxon>Lophotrochozoa</taxon>
        <taxon>Mollusca</taxon>
        <taxon>Bivalvia</taxon>
        <taxon>Autobranchia</taxon>
        <taxon>Pteriomorphia</taxon>
        <taxon>Mytilida</taxon>
        <taxon>Mytiloidea</taxon>
        <taxon>Mytilidae</taxon>
        <taxon>Mytilinae</taxon>
        <taxon>Mytilus</taxon>
    </lineage>
</organism>
<keyword evidence="11" id="KW-1185">Reference proteome</keyword>
<dbReference type="EMBL" id="UYJE01006707">
    <property type="protein sequence ID" value="VDI48267.1"/>
    <property type="molecule type" value="Genomic_DNA"/>
</dbReference>
<dbReference type="InterPro" id="IPR036691">
    <property type="entry name" value="Endo/exonu/phosph_ase_sf"/>
</dbReference>
<dbReference type="GO" id="GO:0008311">
    <property type="term" value="F:double-stranded DNA 3'-5' DNA exonuclease activity"/>
    <property type="evidence" value="ECO:0007669"/>
    <property type="project" value="UniProtKB-EC"/>
</dbReference>
<evidence type="ECO:0000256" key="3">
    <source>
        <dbReference type="ARBA" id="ARBA00012115"/>
    </source>
</evidence>
<dbReference type="InterPro" id="IPR005135">
    <property type="entry name" value="Endo/exonuclease/phosphatase"/>
</dbReference>
<dbReference type="AlphaFoldDB" id="A0A8B6FDB5"/>
<dbReference type="PANTHER" id="PTHR22748">
    <property type="entry name" value="AP ENDONUCLEASE"/>
    <property type="match status" value="1"/>
</dbReference>
<dbReference type="GO" id="GO:0006284">
    <property type="term" value="P:base-excision repair"/>
    <property type="evidence" value="ECO:0007669"/>
    <property type="project" value="TreeGrafter"/>
</dbReference>
<proteinExistence type="inferred from homology"/>
<protein>
    <recommendedName>
        <fullName evidence="3">exodeoxyribonuclease III</fullName>
        <ecNumber evidence="3">3.1.11.2</ecNumber>
    </recommendedName>
</protein>
<evidence type="ECO:0000256" key="6">
    <source>
        <dbReference type="ARBA" id="ARBA00022842"/>
    </source>
</evidence>
<dbReference type="GO" id="GO:0046872">
    <property type="term" value="F:metal ion binding"/>
    <property type="evidence" value="ECO:0007669"/>
    <property type="project" value="UniProtKB-KW"/>
</dbReference>
<evidence type="ECO:0000256" key="7">
    <source>
        <dbReference type="PIRSR" id="PIRSR604808-2"/>
    </source>
</evidence>
<dbReference type="GO" id="GO:0003906">
    <property type="term" value="F:DNA-(apurinic or apyrimidinic site) endonuclease activity"/>
    <property type="evidence" value="ECO:0007669"/>
    <property type="project" value="TreeGrafter"/>
</dbReference>
<dbReference type="PANTHER" id="PTHR22748:SF27">
    <property type="entry name" value="DNA-(APURINIC OR APYRIMIDINIC SITE) ENDONUCLEASE 2"/>
    <property type="match status" value="1"/>
</dbReference>
<name>A0A8B6FDB5_MYTGA</name>
<dbReference type="SUPFAM" id="SSF56219">
    <property type="entry name" value="DNase I-like"/>
    <property type="match status" value="1"/>
</dbReference>
<keyword evidence="6 7" id="KW-0460">Magnesium</keyword>
<keyword evidence="7" id="KW-0464">Manganese</keyword>
<dbReference type="Gene3D" id="3.60.10.10">
    <property type="entry name" value="Endonuclease/exonuclease/phosphatase"/>
    <property type="match status" value="1"/>
</dbReference>
<comment type="cofactor">
    <cofactor evidence="7">
        <name>Mg(2+)</name>
        <dbReference type="ChEBI" id="CHEBI:18420"/>
    </cofactor>
    <cofactor evidence="7">
        <name>Mn(2+)</name>
        <dbReference type="ChEBI" id="CHEBI:29035"/>
    </cofactor>
    <text evidence="7">Probably binds two magnesium or manganese ions per subunit.</text>
</comment>
<keyword evidence="5" id="KW-0378">Hydrolase</keyword>
<dbReference type="GO" id="GO:0005634">
    <property type="term" value="C:nucleus"/>
    <property type="evidence" value="ECO:0007669"/>
    <property type="project" value="TreeGrafter"/>
</dbReference>
<evidence type="ECO:0000256" key="4">
    <source>
        <dbReference type="ARBA" id="ARBA00022723"/>
    </source>
</evidence>
<evidence type="ECO:0000313" key="10">
    <source>
        <dbReference type="EMBL" id="VDI48267.1"/>
    </source>
</evidence>
<feature type="site" description="Important for catalytic activity" evidence="8">
    <location>
        <position position="155"/>
    </location>
</feature>
<feature type="binding site" evidence="7">
    <location>
        <position position="95"/>
    </location>
    <ligand>
        <name>Mg(2+)</name>
        <dbReference type="ChEBI" id="CHEBI:18420"/>
        <label>1</label>
    </ligand>
</feature>
<dbReference type="EC" id="3.1.11.2" evidence="3"/>
<dbReference type="InterPro" id="IPR004808">
    <property type="entry name" value="AP_endonuc_1"/>
</dbReference>
<comment type="similarity">
    <text evidence="2">Belongs to the DNA repair enzymes AP/ExoA family.</text>
</comment>
<feature type="site" description="Transition state stabilizer" evidence="8">
    <location>
        <position position="97"/>
    </location>
</feature>
<gene>
    <name evidence="10" type="ORF">MGAL_10B088045</name>
</gene>
<dbReference type="CDD" id="cd09076">
    <property type="entry name" value="L1-EN"/>
    <property type="match status" value="1"/>
</dbReference>
<evidence type="ECO:0000256" key="2">
    <source>
        <dbReference type="ARBA" id="ARBA00007092"/>
    </source>
</evidence>
<feature type="domain" description="Endonuclease/exonuclease/phosphatase" evidence="9">
    <location>
        <begin position="15"/>
        <end position="161"/>
    </location>
</feature>
<comment type="caution">
    <text evidence="10">The sequence shown here is derived from an EMBL/GenBank/DDBJ whole genome shotgun (WGS) entry which is preliminary data.</text>
</comment>
<dbReference type="GO" id="GO:0008081">
    <property type="term" value="F:phosphoric diester hydrolase activity"/>
    <property type="evidence" value="ECO:0007669"/>
    <property type="project" value="TreeGrafter"/>
</dbReference>
<keyword evidence="4 7" id="KW-0479">Metal-binding</keyword>
<dbReference type="Pfam" id="PF03372">
    <property type="entry name" value="Exo_endo_phos"/>
    <property type="match status" value="1"/>
</dbReference>
<comment type="catalytic activity">
    <reaction evidence="1">
        <text>Exonucleolytic cleavage in the 3'- to 5'-direction to yield nucleoside 5'-phosphates.</text>
        <dbReference type="EC" id="3.1.11.2"/>
    </reaction>
</comment>
<feature type="binding site" evidence="7">
    <location>
        <position position="97"/>
    </location>
    <ligand>
        <name>Mg(2+)</name>
        <dbReference type="ChEBI" id="CHEBI:18420"/>
        <label>1</label>
    </ligand>
</feature>
<evidence type="ECO:0000256" key="5">
    <source>
        <dbReference type="ARBA" id="ARBA00022801"/>
    </source>
</evidence>
<reference evidence="10" key="1">
    <citation type="submission" date="2018-11" db="EMBL/GenBank/DDBJ databases">
        <authorList>
            <person name="Alioto T."/>
            <person name="Alioto T."/>
        </authorList>
    </citation>
    <scope>NUCLEOTIDE SEQUENCE</scope>
</reference>
<evidence type="ECO:0000313" key="11">
    <source>
        <dbReference type="Proteomes" id="UP000596742"/>
    </source>
</evidence>
<accession>A0A8B6FDB5</accession>
<evidence type="ECO:0000259" key="9">
    <source>
        <dbReference type="Pfam" id="PF03372"/>
    </source>
</evidence>
<sequence length="197" mass="23474">MNGKKEWGGLSFWCNGTSVSKGVAILVKPNLDINITEKYKDAEGRKLIVEFKLDSNETIRIFNIYAPNNGIERKHFFNKLKIDKENDIVNYVMGDFNCCLNRKLDRKHMPKREDAGNNELKNFIEKNELTDIWRLRYPNKKQYTFSRGQSYSRIDYIFTSENIDCRVNNAKNCLFSLQRSRRRNNYYEHRRTRKRPG</sequence>
<dbReference type="Proteomes" id="UP000596742">
    <property type="component" value="Unassembled WGS sequence"/>
</dbReference>
<evidence type="ECO:0000256" key="8">
    <source>
        <dbReference type="PIRSR" id="PIRSR604808-3"/>
    </source>
</evidence>
<dbReference type="OrthoDB" id="6244150at2759"/>